<organism evidence="2 3">
    <name type="scientific">Polarella glacialis</name>
    <name type="common">Dinoflagellate</name>
    <dbReference type="NCBI Taxonomy" id="89957"/>
    <lineage>
        <taxon>Eukaryota</taxon>
        <taxon>Sar</taxon>
        <taxon>Alveolata</taxon>
        <taxon>Dinophyceae</taxon>
        <taxon>Suessiales</taxon>
        <taxon>Suessiaceae</taxon>
        <taxon>Polarella</taxon>
    </lineage>
</organism>
<comment type="caution">
    <text evidence="2">The sequence shown here is derived from an EMBL/GenBank/DDBJ whole genome shotgun (WGS) entry which is preliminary data.</text>
</comment>
<evidence type="ECO:0000256" key="1">
    <source>
        <dbReference type="SAM" id="SignalP"/>
    </source>
</evidence>
<accession>A0A813IIK7</accession>
<reference evidence="2" key="1">
    <citation type="submission" date="2021-02" db="EMBL/GenBank/DDBJ databases">
        <authorList>
            <person name="Dougan E. K."/>
            <person name="Rhodes N."/>
            <person name="Thang M."/>
            <person name="Chan C."/>
        </authorList>
    </citation>
    <scope>NUCLEOTIDE SEQUENCE</scope>
</reference>
<dbReference type="AlphaFoldDB" id="A0A813IIK7"/>
<name>A0A813IIK7_POLGL</name>
<proteinExistence type="predicted"/>
<gene>
    <name evidence="2" type="ORF">PGLA2088_LOCUS10579</name>
</gene>
<sequence length="401" mass="44522">MRLDAFAVALCCVGCDALSSLPCGVGARVWARTADTLGDSEWVQARVLRRDPGQAVVVQLLEVENASVNATLPPTSLRTRHGGLCARAALCFFGRVGNLHGKFDEAGSASEALEVSSNSVWENVIRANPDLSWDIFAHTWDEAMGAAIGQAYRPTALVAEAQPRLENVLSFAEACRRAAALKARKEATDGFRYDLVLLMRWDIFFRRPLRLSHLVPTDRLWTGHWCSVHAEDLSVREVVLNETRDESDIRSQRSGVFAPSQFATSGLHDFWFAASSENIDRFAAWGQLVPGLRERYGLTTDEIPVHVGHFYTFLHARAIGLTLGYTGLSYLDYTLVRYRECRIQAEEVIRSPDVFCSHWEISVPRQCEQWLPTPEGWAAGYCPAAGRRATLSSGSRGCGRF</sequence>
<keyword evidence="1" id="KW-0732">Signal</keyword>
<feature type="chain" id="PRO_5032605988" evidence="1">
    <location>
        <begin position="18"/>
        <end position="401"/>
    </location>
</feature>
<feature type="signal peptide" evidence="1">
    <location>
        <begin position="1"/>
        <end position="17"/>
    </location>
</feature>
<evidence type="ECO:0000313" key="3">
    <source>
        <dbReference type="Proteomes" id="UP000626109"/>
    </source>
</evidence>
<evidence type="ECO:0000313" key="2">
    <source>
        <dbReference type="EMBL" id="CAE8653722.1"/>
    </source>
</evidence>
<dbReference type="Proteomes" id="UP000626109">
    <property type="component" value="Unassembled WGS sequence"/>
</dbReference>
<protein>
    <submittedName>
        <fullName evidence="2">Uncharacterized protein</fullName>
    </submittedName>
</protein>
<dbReference type="EMBL" id="CAJNNW010011888">
    <property type="protein sequence ID" value="CAE8653722.1"/>
    <property type="molecule type" value="Genomic_DNA"/>
</dbReference>